<dbReference type="InterPro" id="IPR006569">
    <property type="entry name" value="CID_dom"/>
</dbReference>
<gene>
    <name evidence="5" type="ORF">GSMUA_86470.1</name>
</gene>
<feature type="domain" description="CID" evidence="4">
    <location>
        <begin position="2"/>
        <end position="134"/>
    </location>
</feature>
<dbReference type="EMBL" id="HG996472">
    <property type="protein sequence ID" value="CAG1832727.1"/>
    <property type="molecule type" value="Genomic_DNA"/>
</dbReference>
<dbReference type="PROSITE" id="PS51391">
    <property type="entry name" value="CID"/>
    <property type="match status" value="1"/>
</dbReference>
<evidence type="ECO:0000313" key="7">
    <source>
        <dbReference type="Proteomes" id="UP000012960"/>
    </source>
</evidence>
<dbReference type="PANTHER" id="PTHR12460">
    <property type="entry name" value="CYCLIN-DEPENDENT KINASE INHIBITOR-RELATED PROTEIN"/>
    <property type="match status" value="1"/>
</dbReference>
<feature type="coiled-coil region" evidence="2">
    <location>
        <begin position="226"/>
        <end position="292"/>
    </location>
</feature>
<protein>
    <submittedName>
        <fullName evidence="5">(wild Malaysian banana) hypothetical protein</fullName>
    </submittedName>
</protein>
<dbReference type="Gramene" id="Ma08_t25630.3">
    <property type="protein sequence ID" value="Ma08_p25630.3"/>
    <property type="gene ID" value="Ma08_g25630"/>
</dbReference>
<organism evidence="6 7">
    <name type="scientific">Musa acuminata subsp. malaccensis</name>
    <name type="common">Wild banana</name>
    <name type="synonym">Musa malaccensis</name>
    <dbReference type="NCBI Taxonomy" id="214687"/>
    <lineage>
        <taxon>Eukaryota</taxon>
        <taxon>Viridiplantae</taxon>
        <taxon>Streptophyta</taxon>
        <taxon>Embryophyta</taxon>
        <taxon>Tracheophyta</taxon>
        <taxon>Spermatophyta</taxon>
        <taxon>Magnoliopsida</taxon>
        <taxon>Liliopsida</taxon>
        <taxon>Zingiberales</taxon>
        <taxon>Musaceae</taxon>
        <taxon>Musa</taxon>
    </lineage>
</organism>
<dbReference type="FunFam" id="1.25.40.90:FF:000018">
    <property type="entry name" value="ENTH/VHS family protein isoform 1"/>
    <property type="match status" value="1"/>
</dbReference>
<reference evidence="6" key="2">
    <citation type="submission" date="2021-05" db="UniProtKB">
        <authorList>
            <consortium name="EnsemblPlants"/>
        </authorList>
    </citation>
    <scope>IDENTIFICATION</scope>
    <source>
        <strain evidence="6">subsp. malaccensis</strain>
    </source>
</reference>
<dbReference type="CDD" id="cd16981">
    <property type="entry name" value="CID_RPRD_like"/>
    <property type="match status" value="1"/>
</dbReference>
<dbReference type="Gramene" id="Ma08_t25630.2">
    <property type="protein sequence ID" value="Ma08_p25630.2"/>
    <property type="gene ID" value="Ma08_g25630"/>
</dbReference>
<reference evidence="5" key="1">
    <citation type="submission" date="2021-03" db="EMBL/GenBank/DDBJ databases">
        <authorList>
            <consortium name="Genoscope - CEA"/>
            <person name="William W."/>
        </authorList>
    </citation>
    <scope>NUCLEOTIDE SEQUENCE</scope>
    <source>
        <strain evidence="5">Doubled-haploid Pahang</strain>
    </source>
</reference>
<dbReference type="SUPFAM" id="SSF48464">
    <property type="entry name" value="ENTH/VHS domain"/>
    <property type="match status" value="1"/>
</dbReference>
<dbReference type="GO" id="GO:0000993">
    <property type="term" value="F:RNA polymerase II complex binding"/>
    <property type="evidence" value="ECO:0000318"/>
    <property type="project" value="GO_Central"/>
</dbReference>
<evidence type="ECO:0000259" key="4">
    <source>
        <dbReference type="PROSITE" id="PS51391"/>
    </source>
</evidence>
<dbReference type="Gene3D" id="1.25.40.90">
    <property type="match status" value="1"/>
</dbReference>
<dbReference type="GO" id="GO:0031124">
    <property type="term" value="P:mRNA 3'-end processing"/>
    <property type="evidence" value="ECO:0000318"/>
    <property type="project" value="GO_Central"/>
</dbReference>
<dbReference type="InterPro" id="IPR008942">
    <property type="entry name" value="ENTH_VHS"/>
</dbReference>
<dbReference type="Pfam" id="PF04818">
    <property type="entry name" value="CID"/>
    <property type="match status" value="1"/>
</dbReference>
<dbReference type="GO" id="GO:0005634">
    <property type="term" value="C:nucleus"/>
    <property type="evidence" value="ECO:0007669"/>
    <property type="project" value="UniProtKB-ARBA"/>
</dbReference>
<dbReference type="Gramene" id="Ma08_t25630.1">
    <property type="protein sequence ID" value="Ma08_p25630.1"/>
    <property type="gene ID" value="Ma08_g25630"/>
</dbReference>
<dbReference type="KEGG" id="mus:103996323"/>
<keyword evidence="7" id="KW-1185">Reference proteome</keyword>
<evidence type="ECO:0000256" key="2">
    <source>
        <dbReference type="SAM" id="Coils"/>
    </source>
</evidence>
<sequence>MNSVFSEQILADKLSKLNSTQQCIETLSHWCIFHRKHAEQVIQTWDKQFHSSQREQKVPFLYLANDILQNSKRTGTEFVSEFWKVLPAALKDVFENGDEHGKNVVSRLVDIWDQRRVFGSRARGLKELMLGSEPLPTLELNKKRSRGSVRIIRRDSRSVKIKLSMGGTAEKIISALHNVLSEHAKEESDLNKCKAAVMHAAQLEKDVESVCKHDGDPRRGSLANELQDEEATLKECVEKLKLIESNRAVLVFHLKEALQEQESNLENVRTQLQLAEAMVEEAVNMRKRLNNEPIVMPNKPLSAPESPKPDSIGPPAKISEKTAAAIAAEVADKLTASTHSQQIMTSVLSTFAAEEAKNAGLATSTNPSNSLPIATSDRRMISEKPLPISDTTTTTAFVPVQQIVVSTPHQPQAVLVRQSPVQSQASATQTQYNMYPVSTQQYLQPSGGVMIGLPYTFSTLPPPPPPIPQVINLARSSSPLVQQQQPMALIQQPAAAAAPPPPPLLNMNQPMLINQQPPQYALQQPAPRSYRPLQTPGITFYHAQIQ</sequence>
<evidence type="ECO:0000256" key="3">
    <source>
        <dbReference type="SAM" id="MobiDB-lite"/>
    </source>
</evidence>
<proteinExistence type="predicted"/>
<keyword evidence="1" id="KW-0507">mRNA processing</keyword>
<evidence type="ECO:0000313" key="5">
    <source>
        <dbReference type="EMBL" id="CAG1832727.1"/>
    </source>
</evidence>
<dbReference type="Proteomes" id="UP000012960">
    <property type="component" value="Unplaced"/>
</dbReference>
<name>A0A804KAQ5_MUSAM</name>
<dbReference type="PANTHER" id="PTHR12460:SF27">
    <property type="entry name" value="ENTH_VHS FAMILY PROTEIN"/>
    <property type="match status" value="1"/>
</dbReference>
<dbReference type="OMA" id="PQQGTFQ"/>
<dbReference type="EnsemblPlants" id="Ma08_t25630.2">
    <property type="protein sequence ID" value="Ma08_p25630.2"/>
    <property type="gene ID" value="Ma08_g25630"/>
</dbReference>
<feature type="region of interest" description="Disordered" evidence="3">
    <location>
        <begin position="294"/>
        <end position="316"/>
    </location>
</feature>
<dbReference type="AlphaFoldDB" id="A0A804KAQ5"/>
<dbReference type="FunCoup" id="A0A804KAQ5">
    <property type="interactions" value="2272"/>
</dbReference>
<evidence type="ECO:0000256" key="1">
    <source>
        <dbReference type="ARBA" id="ARBA00022664"/>
    </source>
</evidence>
<evidence type="ECO:0000313" key="6">
    <source>
        <dbReference type="EnsemblPlants" id="Ma08_p25630.3"/>
    </source>
</evidence>
<keyword evidence="2" id="KW-0175">Coiled coil</keyword>
<dbReference type="EnsemblPlants" id="Ma08_t25630.3">
    <property type="protein sequence ID" value="Ma08_p25630.3"/>
    <property type="gene ID" value="Ma08_g25630"/>
</dbReference>
<dbReference type="SMART" id="SM00582">
    <property type="entry name" value="RPR"/>
    <property type="match status" value="1"/>
</dbReference>
<dbReference type="EnsemblPlants" id="Ma08_t25630.1">
    <property type="protein sequence ID" value="Ma08_p25630.1"/>
    <property type="gene ID" value="Ma08_g25630"/>
</dbReference>
<dbReference type="OrthoDB" id="10069473at2759"/>
<accession>A0A804KAQ5</accession>